<proteinExistence type="predicted"/>
<dbReference type="InterPro" id="IPR003870">
    <property type="entry name" value="DUF222"/>
</dbReference>
<comment type="caution">
    <text evidence="3">The sequence shown here is derived from an EMBL/GenBank/DDBJ whole genome shotgun (WGS) entry which is preliminary data.</text>
</comment>
<feature type="region of interest" description="Disordered" evidence="1">
    <location>
        <begin position="172"/>
        <end position="199"/>
    </location>
</feature>
<reference evidence="3 4" key="1">
    <citation type="submission" date="2017-02" db="EMBL/GenBank/DDBJ databases">
        <title>The new phylogeny of genus Mycobacterium.</title>
        <authorList>
            <person name="Tortoli E."/>
            <person name="Trovato A."/>
            <person name="Cirillo D.M."/>
        </authorList>
    </citation>
    <scope>NUCLEOTIDE SEQUENCE [LARGE SCALE GENOMIC DNA]</scope>
    <source>
        <strain evidence="3 4">IP1130001</strain>
    </source>
</reference>
<feature type="domain" description="DUF222" evidence="2">
    <location>
        <begin position="2"/>
        <end position="165"/>
    </location>
</feature>
<accession>A0ABX3SWG8</accession>
<organism evidence="3 4">
    <name type="scientific">Mycobacterium malmoense</name>
    <dbReference type="NCBI Taxonomy" id="1780"/>
    <lineage>
        <taxon>Bacteria</taxon>
        <taxon>Bacillati</taxon>
        <taxon>Actinomycetota</taxon>
        <taxon>Actinomycetes</taxon>
        <taxon>Mycobacteriales</taxon>
        <taxon>Mycobacteriaceae</taxon>
        <taxon>Mycobacterium</taxon>
    </lineage>
</organism>
<gene>
    <name evidence="3" type="ORF">BST29_04065</name>
</gene>
<dbReference type="Pfam" id="PF02720">
    <property type="entry name" value="DUF222"/>
    <property type="match status" value="1"/>
</dbReference>
<keyword evidence="4" id="KW-1185">Reference proteome</keyword>
<dbReference type="EMBL" id="MVHV01000003">
    <property type="protein sequence ID" value="ORA84749.1"/>
    <property type="molecule type" value="Genomic_DNA"/>
</dbReference>
<dbReference type="Proteomes" id="UP000243140">
    <property type="component" value="Unassembled WGS sequence"/>
</dbReference>
<evidence type="ECO:0000313" key="4">
    <source>
        <dbReference type="Proteomes" id="UP000243140"/>
    </source>
</evidence>
<evidence type="ECO:0000313" key="3">
    <source>
        <dbReference type="EMBL" id="ORA84749.1"/>
    </source>
</evidence>
<sequence>MVDEALAADATHFGPLSVTKTAAAIDAVVDRHDPAALRRGRAGVRARHVAIGPADNDSPTASLWGSLLITDATVLDRRLTHMAERVCQDDPRTLDQRRADALGALAAGAENLACGCGSAQCRAGADPRAAAVVIHVVADAAALKAHPAPHLSGAGTIPASMLAELIGGGAKTQPLRHTADAPPEPGSRPLGPTRAVHPLPRYDLPVSRLRPARRIRRHRPHHRLPARPTHPSNVRSLCRYDGASLAKQLVEVIG</sequence>
<name>A0ABX3SWG8_MYCMA</name>
<evidence type="ECO:0000256" key="1">
    <source>
        <dbReference type="SAM" id="MobiDB-lite"/>
    </source>
</evidence>
<protein>
    <recommendedName>
        <fullName evidence="2">DUF222 domain-containing protein</fullName>
    </recommendedName>
</protein>
<evidence type="ECO:0000259" key="2">
    <source>
        <dbReference type="Pfam" id="PF02720"/>
    </source>
</evidence>